<keyword evidence="3" id="KW-1185">Reference proteome</keyword>
<sequence>MPITETDLPGVGKKFEIDLDGGQILVVVTHNTGRRDVFLKPAEGADSEKLFELSDELARIVGTILEGAYFQPVKTDDRETTLGDGTSIEWFDVPDGSAFAGESLADILADESIEAAIVAVQRGDEVIPASNAERRLRSGDTIIVVGETDSLDRFESRLVDTGGSN</sequence>
<reference evidence="2 3" key="1">
    <citation type="submission" date="2020-01" db="EMBL/GenBank/DDBJ databases">
        <title>Natronorubrum sp. JWXQ-INN 674 isolated from Inner Mongolia Autonomous Region of China.</title>
        <authorList>
            <person name="Xue Q."/>
        </authorList>
    </citation>
    <scope>NUCLEOTIDE SEQUENCE [LARGE SCALE GENOMIC DNA]</scope>
    <source>
        <strain evidence="2 3">JWXQ-INN-674</strain>
    </source>
</reference>
<dbReference type="InterPro" id="IPR058776">
    <property type="entry name" value="KhtT-like_N"/>
</dbReference>
<dbReference type="Gene3D" id="3.30.70.1450">
    <property type="entry name" value="Regulator of K+ conductance, C-terminal domain"/>
    <property type="match status" value="1"/>
</dbReference>
<proteinExistence type="predicted"/>
<dbReference type="GO" id="GO:0006813">
    <property type="term" value="P:potassium ion transport"/>
    <property type="evidence" value="ECO:0007669"/>
    <property type="project" value="InterPro"/>
</dbReference>
<accession>A0A6B0VN61</accession>
<dbReference type="Proteomes" id="UP000434101">
    <property type="component" value="Unassembled WGS sequence"/>
</dbReference>
<dbReference type="RefSeq" id="WP_160064825.1">
    <property type="nucleotide sequence ID" value="NZ_WUYX01000028.1"/>
</dbReference>
<dbReference type="InterPro" id="IPR036721">
    <property type="entry name" value="RCK_C_sf"/>
</dbReference>
<dbReference type="Pfam" id="PF02080">
    <property type="entry name" value="TrkA_C"/>
    <property type="match status" value="1"/>
</dbReference>
<evidence type="ECO:0000259" key="1">
    <source>
        <dbReference type="PROSITE" id="PS51202"/>
    </source>
</evidence>
<dbReference type="InterPro" id="IPR026278">
    <property type="entry name" value="KhtT"/>
</dbReference>
<dbReference type="PIRSF" id="PIRSF005028">
    <property type="entry name" value="KhtT"/>
    <property type="match status" value="1"/>
</dbReference>
<protein>
    <submittedName>
        <fullName evidence="2">Potassium transporter TrkA</fullName>
    </submittedName>
</protein>
<dbReference type="EMBL" id="WUYX01000028">
    <property type="protein sequence ID" value="MXV62232.1"/>
    <property type="molecule type" value="Genomic_DNA"/>
</dbReference>
<evidence type="ECO:0000313" key="2">
    <source>
        <dbReference type="EMBL" id="MXV62232.1"/>
    </source>
</evidence>
<comment type="caution">
    <text evidence="2">The sequence shown here is derived from an EMBL/GenBank/DDBJ whole genome shotgun (WGS) entry which is preliminary data.</text>
</comment>
<dbReference type="SUPFAM" id="SSF116726">
    <property type="entry name" value="TrkA C-terminal domain-like"/>
    <property type="match status" value="1"/>
</dbReference>
<dbReference type="Pfam" id="PF25991">
    <property type="entry name" value="KhtT_N"/>
    <property type="match status" value="1"/>
</dbReference>
<dbReference type="PROSITE" id="PS51202">
    <property type="entry name" value="RCK_C"/>
    <property type="match status" value="1"/>
</dbReference>
<dbReference type="AlphaFoldDB" id="A0A6B0VN61"/>
<organism evidence="2 3">
    <name type="scientific">Natronorubrum halalkaliphilum</name>
    <dbReference type="NCBI Taxonomy" id="2691917"/>
    <lineage>
        <taxon>Archaea</taxon>
        <taxon>Methanobacteriati</taxon>
        <taxon>Methanobacteriota</taxon>
        <taxon>Stenosarchaea group</taxon>
        <taxon>Halobacteria</taxon>
        <taxon>Halobacteriales</taxon>
        <taxon>Natrialbaceae</taxon>
        <taxon>Natronorubrum</taxon>
    </lineage>
</organism>
<evidence type="ECO:0000313" key="3">
    <source>
        <dbReference type="Proteomes" id="UP000434101"/>
    </source>
</evidence>
<dbReference type="GO" id="GO:0008324">
    <property type="term" value="F:monoatomic cation transmembrane transporter activity"/>
    <property type="evidence" value="ECO:0007669"/>
    <property type="project" value="InterPro"/>
</dbReference>
<dbReference type="OrthoDB" id="338309at2157"/>
<gene>
    <name evidence="2" type="ORF">GS429_09190</name>
</gene>
<feature type="domain" description="RCK C-terminal" evidence="1">
    <location>
        <begin position="76"/>
        <end position="160"/>
    </location>
</feature>
<name>A0A6B0VN61_9EURY</name>
<dbReference type="InterPro" id="IPR006037">
    <property type="entry name" value="RCK_C"/>
</dbReference>